<protein>
    <submittedName>
        <fullName evidence="1">Uncharacterized protein</fullName>
    </submittedName>
</protein>
<evidence type="ECO:0000313" key="1">
    <source>
        <dbReference type="EMBL" id="MBA0696378.1"/>
    </source>
</evidence>
<dbReference type="Proteomes" id="UP000593577">
    <property type="component" value="Unassembled WGS sequence"/>
</dbReference>
<accession>A0A7J8YA02</accession>
<dbReference type="EMBL" id="JABFAA010000011">
    <property type="protein sequence ID" value="MBA0696378.1"/>
    <property type="molecule type" value="Genomic_DNA"/>
</dbReference>
<sequence>GLFNICFAIAETESWNTGFGYSFFIQQWQPLCSFIAVSPSLLYYSSMLMYNFCGFFFHFFPVQTFPFQNFHVFNVNSIPWNGMEA</sequence>
<organism evidence="1 2">
    <name type="scientific">Gossypium aridum</name>
    <name type="common">American cotton</name>
    <name type="synonym">Erioxylum aridum</name>
    <dbReference type="NCBI Taxonomy" id="34290"/>
    <lineage>
        <taxon>Eukaryota</taxon>
        <taxon>Viridiplantae</taxon>
        <taxon>Streptophyta</taxon>
        <taxon>Embryophyta</taxon>
        <taxon>Tracheophyta</taxon>
        <taxon>Spermatophyta</taxon>
        <taxon>Magnoliopsida</taxon>
        <taxon>eudicotyledons</taxon>
        <taxon>Gunneridae</taxon>
        <taxon>Pentapetalae</taxon>
        <taxon>rosids</taxon>
        <taxon>malvids</taxon>
        <taxon>Malvales</taxon>
        <taxon>Malvaceae</taxon>
        <taxon>Malvoideae</taxon>
        <taxon>Gossypium</taxon>
    </lineage>
</organism>
<feature type="non-terminal residue" evidence="1">
    <location>
        <position position="1"/>
    </location>
</feature>
<gene>
    <name evidence="1" type="ORF">Goari_002932</name>
</gene>
<comment type="caution">
    <text evidence="1">The sequence shown here is derived from an EMBL/GenBank/DDBJ whole genome shotgun (WGS) entry which is preliminary data.</text>
</comment>
<reference evidence="1 2" key="1">
    <citation type="journal article" date="2019" name="Genome Biol. Evol.">
        <title>Insights into the evolution of the New World diploid cottons (Gossypium, subgenus Houzingenia) based on genome sequencing.</title>
        <authorList>
            <person name="Grover C.E."/>
            <person name="Arick M.A. 2nd"/>
            <person name="Thrash A."/>
            <person name="Conover J.L."/>
            <person name="Sanders W.S."/>
            <person name="Peterson D.G."/>
            <person name="Frelichowski J.E."/>
            <person name="Scheffler J.A."/>
            <person name="Scheffler B.E."/>
            <person name="Wendel J.F."/>
        </authorList>
    </citation>
    <scope>NUCLEOTIDE SEQUENCE [LARGE SCALE GENOMIC DNA]</scope>
    <source>
        <strain evidence="1">185</strain>
        <tissue evidence="1">Leaf</tissue>
    </source>
</reference>
<dbReference type="AlphaFoldDB" id="A0A7J8YA02"/>
<keyword evidence="2" id="KW-1185">Reference proteome</keyword>
<name>A0A7J8YA02_GOSAI</name>
<proteinExistence type="predicted"/>
<evidence type="ECO:0000313" key="2">
    <source>
        <dbReference type="Proteomes" id="UP000593577"/>
    </source>
</evidence>